<dbReference type="RefSeq" id="WP_347704920.1">
    <property type="nucleotide sequence ID" value="NZ_JBDPZD010000003.1"/>
</dbReference>
<dbReference type="InterPro" id="IPR029058">
    <property type="entry name" value="AB_hydrolase_fold"/>
</dbReference>
<feature type="domain" description="Serine aminopeptidase S33" evidence="1">
    <location>
        <begin position="23"/>
        <end position="260"/>
    </location>
</feature>
<dbReference type="InterPro" id="IPR051044">
    <property type="entry name" value="MAG_DAG_Lipase"/>
</dbReference>
<evidence type="ECO:0000313" key="3">
    <source>
        <dbReference type="Proteomes" id="UP001495147"/>
    </source>
</evidence>
<keyword evidence="3" id="KW-1185">Reference proteome</keyword>
<dbReference type="PRINTS" id="PR00111">
    <property type="entry name" value="ABHYDROLASE"/>
</dbReference>
<accession>A0ABV0G2Y4</accession>
<evidence type="ECO:0000259" key="1">
    <source>
        <dbReference type="Pfam" id="PF12146"/>
    </source>
</evidence>
<reference evidence="2 3" key="1">
    <citation type="submission" date="2024-05" db="EMBL/GenBank/DDBJ databases">
        <title>Roseateles sp. DJS-2-20 16S ribosomal RNA gene Genome sequencing and assembly.</title>
        <authorList>
            <person name="Woo H."/>
        </authorList>
    </citation>
    <scope>NUCLEOTIDE SEQUENCE [LARGE SCALE GENOMIC DNA]</scope>
    <source>
        <strain evidence="2 3">DJS-2-20</strain>
    </source>
</reference>
<dbReference type="Pfam" id="PF12146">
    <property type="entry name" value="Hydrolase_4"/>
    <property type="match status" value="1"/>
</dbReference>
<comment type="caution">
    <text evidence="2">The sequence shown here is derived from an EMBL/GenBank/DDBJ whole genome shotgun (WGS) entry which is preliminary data.</text>
</comment>
<evidence type="ECO:0000313" key="2">
    <source>
        <dbReference type="EMBL" id="MEO3692093.1"/>
    </source>
</evidence>
<gene>
    <name evidence="2" type="ORF">ABDJ85_11480</name>
</gene>
<sequence length="281" mass="30332">MPEPLTTYDGLRLHVRDWVAPIPRGRLMLVHGLGEHVGRYAHVAAVLNALGWTVRAYDQRGHGRSEGPRGVIASPDALLRDLGDALAGFDGPGPLVLLGHSMGGAVAARFVAERLQAQPAAWAQPVDALVLSSPALAASLSTSQQWMLKLALPLAPNLGVSNGLKPEWICRDPQVVQAYLNDPNVHDRISARLTRFILDAGDTVRAAAPRWQVPTLLMWAARDRCVDARGSEAFAAQAPAGVVTAKAWPGLAHEIFNEPEQRAVLATLTEWLDQRVFSATR</sequence>
<organism evidence="2 3">
    <name type="scientific">Roseateles paludis</name>
    <dbReference type="NCBI Taxonomy" id="3145238"/>
    <lineage>
        <taxon>Bacteria</taxon>
        <taxon>Pseudomonadati</taxon>
        <taxon>Pseudomonadota</taxon>
        <taxon>Betaproteobacteria</taxon>
        <taxon>Burkholderiales</taxon>
        <taxon>Sphaerotilaceae</taxon>
        <taxon>Roseateles</taxon>
    </lineage>
</organism>
<name>A0ABV0G2Y4_9BURK</name>
<dbReference type="InterPro" id="IPR022742">
    <property type="entry name" value="Hydrolase_4"/>
</dbReference>
<dbReference type="PANTHER" id="PTHR11614">
    <property type="entry name" value="PHOSPHOLIPASE-RELATED"/>
    <property type="match status" value="1"/>
</dbReference>
<protein>
    <submittedName>
        <fullName evidence="2">Lysophospholipase</fullName>
    </submittedName>
</protein>
<dbReference type="Gene3D" id="3.40.50.1820">
    <property type="entry name" value="alpha/beta hydrolase"/>
    <property type="match status" value="1"/>
</dbReference>
<dbReference type="Proteomes" id="UP001495147">
    <property type="component" value="Unassembled WGS sequence"/>
</dbReference>
<dbReference type="EMBL" id="JBDPZD010000003">
    <property type="protein sequence ID" value="MEO3692093.1"/>
    <property type="molecule type" value="Genomic_DNA"/>
</dbReference>
<dbReference type="InterPro" id="IPR000073">
    <property type="entry name" value="AB_hydrolase_1"/>
</dbReference>
<dbReference type="SUPFAM" id="SSF53474">
    <property type="entry name" value="alpha/beta-Hydrolases"/>
    <property type="match status" value="1"/>
</dbReference>
<proteinExistence type="predicted"/>